<accession>A0AAV7K146</accession>
<reference evidence="2 3" key="1">
    <citation type="journal article" date="2023" name="BMC Biol.">
        <title>The compact genome of the sponge Oopsacas minuta (Hexactinellida) is lacking key metazoan core genes.</title>
        <authorList>
            <person name="Santini S."/>
            <person name="Schenkelaars Q."/>
            <person name="Jourda C."/>
            <person name="Duchesne M."/>
            <person name="Belahbib H."/>
            <person name="Rocher C."/>
            <person name="Selva M."/>
            <person name="Riesgo A."/>
            <person name="Vervoort M."/>
            <person name="Leys S.P."/>
            <person name="Kodjabachian L."/>
            <person name="Le Bivic A."/>
            <person name="Borchiellini C."/>
            <person name="Claverie J.M."/>
            <person name="Renard E."/>
        </authorList>
    </citation>
    <scope>NUCLEOTIDE SEQUENCE [LARGE SCALE GENOMIC DNA]</scope>
    <source>
        <strain evidence="2">SPO-2</strain>
    </source>
</reference>
<gene>
    <name evidence="2" type="ORF">LOD99_1062</name>
</gene>
<dbReference type="PANTHER" id="PTHR21292:SF1">
    <property type="entry name" value="EXOCYST COMPLEX COMPONENT 3"/>
    <property type="match status" value="1"/>
</dbReference>
<dbReference type="AlphaFoldDB" id="A0AAV7K146"/>
<protein>
    <submittedName>
        <fullName evidence="2">Exocyst complex component 3 isoform X2</fullName>
    </submittedName>
</protein>
<dbReference type="GO" id="GO:0000145">
    <property type="term" value="C:exocyst"/>
    <property type="evidence" value="ECO:0007669"/>
    <property type="project" value="InterPro"/>
</dbReference>
<dbReference type="GO" id="GO:0006887">
    <property type="term" value="P:exocytosis"/>
    <property type="evidence" value="ECO:0007669"/>
    <property type="project" value="InterPro"/>
</dbReference>
<dbReference type="InterPro" id="IPR010326">
    <property type="entry name" value="EXOC3/Sec6"/>
</dbReference>
<dbReference type="PANTHER" id="PTHR21292">
    <property type="entry name" value="EXOCYST COMPLEX COMPONENT SEC6-RELATED"/>
    <property type="match status" value="1"/>
</dbReference>
<dbReference type="GO" id="GO:0051601">
    <property type="term" value="P:exocyst localization"/>
    <property type="evidence" value="ECO:0007669"/>
    <property type="project" value="TreeGrafter"/>
</dbReference>
<dbReference type="Proteomes" id="UP001165289">
    <property type="component" value="Unassembled WGS sequence"/>
</dbReference>
<evidence type="ECO:0000313" key="3">
    <source>
        <dbReference type="Proteomes" id="UP001165289"/>
    </source>
</evidence>
<organism evidence="2 3">
    <name type="scientific">Oopsacas minuta</name>
    <dbReference type="NCBI Taxonomy" id="111878"/>
    <lineage>
        <taxon>Eukaryota</taxon>
        <taxon>Metazoa</taxon>
        <taxon>Porifera</taxon>
        <taxon>Hexactinellida</taxon>
        <taxon>Hexasterophora</taxon>
        <taxon>Lyssacinosida</taxon>
        <taxon>Leucopsacidae</taxon>
        <taxon>Oopsacas</taxon>
    </lineage>
</organism>
<proteinExistence type="predicted"/>
<evidence type="ECO:0000313" key="2">
    <source>
        <dbReference type="EMBL" id="KAI6654668.1"/>
    </source>
</evidence>
<evidence type="ECO:0000256" key="1">
    <source>
        <dbReference type="SAM" id="Coils"/>
    </source>
</evidence>
<dbReference type="GO" id="GO:0000149">
    <property type="term" value="F:SNARE binding"/>
    <property type="evidence" value="ECO:0007669"/>
    <property type="project" value="TreeGrafter"/>
</dbReference>
<sequence>MSLTEYDPKQSEEEAHQNAIQFVCSNLKKHEQLDSVDQMKRNALYKKSFIEARLKSSVQNQLDNVKNGLDSLKNALTEIKDVKENMNSIDLQLDFIDDIKHTVGPLREINDS</sequence>
<comment type="caution">
    <text evidence="2">The sequence shown here is derived from an EMBL/GenBank/DDBJ whole genome shotgun (WGS) entry which is preliminary data.</text>
</comment>
<keyword evidence="1" id="KW-0175">Coiled coil</keyword>
<name>A0AAV7K146_9METZ</name>
<keyword evidence="3" id="KW-1185">Reference proteome</keyword>
<feature type="coiled-coil region" evidence="1">
    <location>
        <begin position="55"/>
        <end position="92"/>
    </location>
</feature>
<dbReference type="EMBL" id="JAKMXF010000222">
    <property type="protein sequence ID" value="KAI6654668.1"/>
    <property type="molecule type" value="Genomic_DNA"/>
</dbReference>